<dbReference type="EnsemblPlants" id="OB01G45890.1">
    <property type="protein sequence ID" value="OB01G45890.1"/>
    <property type="gene ID" value="OB01G45890"/>
</dbReference>
<reference evidence="2" key="2">
    <citation type="submission" date="2013-04" db="UniProtKB">
        <authorList>
            <consortium name="EnsemblPlants"/>
        </authorList>
    </citation>
    <scope>IDENTIFICATION</scope>
</reference>
<dbReference type="PANTHER" id="PTHR34670">
    <property type="entry name" value="EXPRESSED PROTEIN"/>
    <property type="match status" value="1"/>
</dbReference>
<keyword evidence="3" id="KW-1185">Reference proteome</keyword>
<evidence type="ECO:0000256" key="1">
    <source>
        <dbReference type="SAM" id="MobiDB-lite"/>
    </source>
</evidence>
<feature type="compositionally biased region" description="Polar residues" evidence="1">
    <location>
        <begin position="130"/>
        <end position="139"/>
    </location>
</feature>
<dbReference type="Gramene" id="OB01G45890.1">
    <property type="protein sequence ID" value="OB01G45890.1"/>
    <property type="gene ID" value="OB01G45890"/>
</dbReference>
<reference evidence="2" key="1">
    <citation type="journal article" date="2013" name="Nat. Commun.">
        <title>Whole-genome sequencing of Oryza brachyantha reveals mechanisms underlying Oryza genome evolution.</title>
        <authorList>
            <person name="Chen J."/>
            <person name="Huang Q."/>
            <person name="Gao D."/>
            <person name="Wang J."/>
            <person name="Lang Y."/>
            <person name="Liu T."/>
            <person name="Li B."/>
            <person name="Bai Z."/>
            <person name="Luis Goicoechea J."/>
            <person name="Liang C."/>
            <person name="Chen C."/>
            <person name="Zhang W."/>
            <person name="Sun S."/>
            <person name="Liao Y."/>
            <person name="Zhang X."/>
            <person name="Yang L."/>
            <person name="Song C."/>
            <person name="Wang M."/>
            <person name="Shi J."/>
            <person name="Liu G."/>
            <person name="Liu J."/>
            <person name="Zhou H."/>
            <person name="Zhou W."/>
            <person name="Yu Q."/>
            <person name="An N."/>
            <person name="Chen Y."/>
            <person name="Cai Q."/>
            <person name="Wang B."/>
            <person name="Liu B."/>
            <person name="Min J."/>
            <person name="Huang Y."/>
            <person name="Wu H."/>
            <person name="Li Z."/>
            <person name="Zhang Y."/>
            <person name="Yin Y."/>
            <person name="Song W."/>
            <person name="Jiang J."/>
            <person name="Jackson S.A."/>
            <person name="Wing R.A."/>
            <person name="Wang J."/>
            <person name="Chen M."/>
        </authorList>
    </citation>
    <scope>NUCLEOTIDE SEQUENCE [LARGE SCALE GENOMIC DNA]</scope>
    <source>
        <strain evidence="2">cv. IRGC 101232</strain>
    </source>
</reference>
<feature type="compositionally biased region" description="Basic and acidic residues" evidence="1">
    <location>
        <begin position="118"/>
        <end position="128"/>
    </location>
</feature>
<dbReference type="Proteomes" id="UP000006038">
    <property type="component" value="Chromosome 1"/>
</dbReference>
<sequence>AHQNCHFNQIQLTIWDPILFQRHLAASVTVARVTFSATLPALFIADNHLKPHSLILIQHQLTLRNSERQSSESCLMEGIIPFIFKAIAQYKEGGSVSLSDMMSDEPSPALYPLLPRDAGGRRHTEEKTQLPCQTSTGSDEVTTCTARQSHLRCSTLRRRA</sequence>
<evidence type="ECO:0000313" key="2">
    <source>
        <dbReference type="EnsemblPlants" id="OB01G45890.1"/>
    </source>
</evidence>
<accession>J3L5T3</accession>
<name>J3L5T3_ORYBR</name>
<proteinExistence type="predicted"/>
<protein>
    <submittedName>
        <fullName evidence="2">Uncharacterized protein</fullName>
    </submittedName>
</protein>
<evidence type="ECO:0000313" key="3">
    <source>
        <dbReference type="Proteomes" id="UP000006038"/>
    </source>
</evidence>
<organism evidence="2">
    <name type="scientific">Oryza brachyantha</name>
    <name type="common">malo sina</name>
    <dbReference type="NCBI Taxonomy" id="4533"/>
    <lineage>
        <taxon>Eukaryota</taxon>
        <taxon>Viridiplantae</taxon>
        <taxon>Streptophyta</taxon>
        <taxon>Embryophyta</taxon>
        <taxon>Tracheophyta</taxon>
        <taxon>Spermatophyta</taxon>
        <taxon>Magnoliopsida</taxon>
        <taxon>Liliopsida</taxon>
        <taxon>Poales</taxon>
        <taxon>Poaceae</taxon>
        <taxon>BOP clade</taxon>
        <taxon>Oryzoideae</taxon>
        <taxon>Oryzeae</taxon>
        <taxon>Oryzinae</taxon>
        <taxon>Oryza</taxon>
    </lineage>
</organism>
<feature type="region of interest" description="Disordered" evidence="1">
    <location>
        <begin position="115"/>
        <end position="139"/>
    </location>
</feature>
<dbReference type="HOGENOM" id="CLU_1656620_0_0_1"/>
<dbReference type="PANTHER" id="PTHR34670:SF2">
    <property type="entry name" value="OS01G0847100 PROTEIN"/>
    <property type="match status" value="1"/>
</dbReference>
<dbReference type="AlphaFoldDB" id="J3L5T3"/>